<organism evidence="1 2">
    <name type="scientific">Bodo saltans</name>
    <name type="common">Flagellated protozoan</name>
    <dbReference type="NCBI Taxonomy" id="75058"/>
    <lineage>
        <taxon>Eukaryota</taxon>
        <taxon>Discoba</taxon>
        <taxon>Euglenozoa</taxon>
        <taxon>Kinetoplastea</taxon>
        <taxon>Metakinetoplastina</taxon>
        <taxon>Eubodonida</taxon>
        <taxon>Bodonidae</taxon>
        <taxon>Bodo</taxon>
    </lineage>
</organism>
<dbReference type="EMBL" id="CYKH01002161">
    <property type="protein sequence ID" value="CUG93538.1"/>
    <property type="molecule type" value="Genomic_DNA"/>
</dbReference>
<accession>A0A0S4JSI3</accession>
<dbReference type="AlphaFoldDB" id="A0A0S4JSI3"/>
<gene>
    <name evidence="1" type="ORF">BSAL_43385</name>
</gene>
<name>A0A0S4JSI3_BODSA</name>
<proteinExistence type="predicted"/>
<dbReference type="VEuPathDB" id="TriTrypDB:BSAL_43385"/>
<sequence>GANFVAWLRSHIDEGHIMAIGVYEQMKNGDEDYDHIVPVIGYQYNSASGATTGIYFNDLYSTETRFLAVPAGIQTRSACTMSNAQQPYNYCIPKTVSYGIAFLGNVDTSSQTYRVTLTMPSWTEPDYGKEDKIYASPVNFTVSATVSGLRVGGSYTVYRFDSYSTLPSSNFANGPYTNKWTFTAQSSVQTLTSFDTFLSNATIFYRAIAA</sequence>
<dbReference type="OMA" id="ASEWEYC"/>
<reference evidence="2" key="1">
    <citation type="submission" date="2015-09" db="EMBL/GenBank/DDBJ databases">
        <authorList>
            <consortium name="Pathogen Informatics"/>
        </authorList>
    </citation>
    <scope>NUCLEOTIDE SEQUENCE [LARGE SCALE GENOMIC DNA]</scope>
    <source>
        <strain evidence="2">Lake Konstanz</strain>
    </source>
</reference>
<dbReference type="Proteomes" id="UP000051952">
    <property type="component" value="Unassembled WGS sequence"/>
</dbReference>
<protein>
    <submittedName>
        <fullName evidence="1">Uncharacterized protein</fullName>
    </submittedName>
</protein>
<keyword evidence="2" id="KW-1185">Reference proteome</keyword>
<feature type="non-terminal residue" evidence="1">
    <location>
        <position position="1"/>
    </location>
</feature>
<evidence type="ECO:0000313" key="2">
    <source>
        <dbReference type="Proteomes" id="UP000051952"/>
    </source>
</evidence>
<dbReference type="OrthoDB" id="188379at2759"/>
<evidence type="ECO:0000313" key="1">
    <source>
        <dbReference type="EMBL" id="CUG93538.1"/>
    </source>
</evidence>